<organism evidence="1 2">
    <name type="scientific">Bradyrhizobium diazoefficiens</name>
    <dbReference type="NCBI Taxonomy" id="1355477"/>
    <lineage>
        <taxon>Bacteria</taxon>
        <taxon>Pseudomonadati</taxon>
        <taxon>Pseudomonadota</taxon>
        <taxon>Alphaproteobacteria</taxon>
        <taxon>Hyphomicrobiales</taxon>
        <taxon>Nitrobacteraceae</taxon>
        <taxon>Bradyrhizobium</taxon>
    </lineage>
</organism>
<reference evidence="1 2" key="1">
    <citation type="submission" date="2014-11" db="EMBL/GenBank/DDBJ databases">
        <title>Symbiosis island explosion on the genome of extra-slow-growing strains of soybean bradyrhizobia with massive insertion sequences.</title>
        <authorList>
            <person name="Iida T."/>
            <person name="Minamisawa K."/>
        </authorList>
    </citation>
    <scope>NUCLEOTIDE SEQUENCE [LARGE SCALE GENOMIC DNA]</scope>
    <source>
        <strain evidence="1 2">NK6</strain>
    </source>
</reference>
<dbReference type="AlphaFoldDB" id="A0A0E4BRF2"/>
<sequence length="98" mass="11023">MEEKLREALRDEISRVGAVSEAAGAVPLLRDRLRENELVQAQFMLVFDNELYEPRATRRWRDLAHMPRSDFEAEVEALLKPGGTFAALRAVAAAQGLD</sequence>
<accession>A0A0E4BRF2</accession>
<gene>
    <name evidence="1" type="ORF">NK6_4948</name>
</gene>
<evidence type="ECO:0000313" key="2">
    <source>
        <dbReference type="Proteomes" id="UP000063308"/>
    </source>
</evidence>
<dbReference type="Proteomes" id="UP000063308">
    <property type="component" value="Chromosome"/>
</dbReference>
<evidence type="ECO:0000313" key="1">
    <source>
        <dbReference type="EMBL" id="BAR58107.1"/>
    </source>
</evidence>
<dbReference type="EMBL" id="AP014685">
    <property type="protein sequence ID" value="BAR58107.1"/>
    <property type="molecule type" value="Genomic_DNA"/>
</dbReference>
<name>A0A0E4BRF2_9BRAD</name>
<protein>
    <submittedName>
        <fullName evidence="1">Uncharacterized protein</fullName>
    </submittedName>
</protein>
<proteinExistence type="predicted"/>
<dbReference type="RefSeq" id="WP_060910153.1">
    <property type="nucleotide sequence ID" value="NZ_CP126038.1"/>
</dbReference>